<evidence type="ECO:0000313" key="9">
    <source>
        <dbReference type="Proteomes" id="UP000199138"/>
    </source>
</evidence>
<dbReference type="OrthoDB" id="9768783at2"/>
<keyword evidence="4 6" id="KW-1133">Transmembrane helix</keyword>
<evidence type="ECO:0000256" key="4">
    <source>
        <dbReference type="ARBA" id="ARBA00022989"/>
    </source>
</evidence>
<evidence type="ECO:0000313" key="8">
    <source>
        <dbReference type="EMBL" id="SFU55649.1"/>
    </source>
</evidence>
<feature type="transmembrane region" description="Helical" evidence="6">
    <location>
        <begin position="201"/>
        <end position="221"/>
    </location>
</feature>
<feature type="transmembrane region" description="Helical" evidence="6">
    <location>
        <begin position="414"/>
        <end position="434"/>
    </location>
</feature>
<feature type="transmembrane region" description="Helical" evidence="6">
    <location>
        <begin position="351"/>
        <end position="368"/>
    </location>
</feature>
<feature type="transmembrane region" description="Helical" evidence="6">
    <location>
        <begin position="295"/>
        <end position="315"/>
    </location>
</feature>
<gene>
    <name evidence="8" type="ORF">SAMN05216480_10753</name>
</gene>
<reference evidence="9" key="1">
    <citation type="submission" date="2016-10" db="EMBL/GenBank/DDBJ databases">
        <authorList>
            <person name="Varghese N."/>
            <person name="Submissions S."/>
        </authorList>
    </citation>
    <scope>NUCLEOTIDE SEQUENCE [LARGE SCALE GENOMIC DNA]</scope>
    <source>
        <strain evidence="9">CGMCC 1.12333</strain>
    </source>
</reference>
<organism evidence="8 9">
    <name type="scientific">Pustulibacterium marinum</name>
    <dbReference type="NCBI Taxonomy" id="1224947"/>
    <lineage>
        <taxon>Bacteria</taxon>
        <taxon>Pseudomonadati</taxon>
        <taxon>Bacteroidota</taxon>
        <taxon>Flavobacteriia</taxon>
        <taxon>Flavobacteriales</taxon>
        <taxon>Flavobacteriaceae</taxon>
        <taxon>Pustulibacterium</taxon>
    </lineage>
</organism>
<dbReference type="PANTHER" id="PTHR23519">
    <property type="entry name" value="AUTOPHAGY-RELATED PROTEIN 22"/>
    <property type="match status" value="1"/>
</dbReference>
<sequence>MNNQLAKGSKKLLNAWAFYDWANSVYSLVIASAVFPIFYGGLFTEFGSNYISFFGFTVKNSALISFVTAFAFLVVAIISPLLSGIADYVGNKKFFMKFFCYMGALACIGLYWFSLDRLYISLLLYFLGLIGFWGSLVFYNSYLPDVAFPEQQDKISAKGYSLGYIGSVFLLVFNLAMVMYPEMFGIVAETSGKAAMTAMRYSFISVGVWWIAFSQYTYYYLPKGNHERPKVTKDVLLNGYKELNKVWQKLSENIKLKRYLVSFFVYSMAVQTVMLVATYFGEQEIAWGSDDQKQMGLIISILMIQIVAVLGAFLTSRVSAKFGNIPTLITINIIWTVICVVAYFVTLPIHFYVTAGFVGLVMGGIQSLSRSTYSKFLPETKDTTSFFSFYDVAEKIGIVIGMALYGVIDQITGSMRNSVLFLVVFFVAGVLLMLRIPKK</sequence>
<feature type="domain" description="Major facilitator superfamily (MFS) profile" evidence="7">
    <location>
        <begin position="25"/>
        <end position="439"/>
    </location>
</feature>
<feature type="transmembrane region" description="Helical" evidence="6">
    <location>
        <begin position="259"/>
        <end position="280"/>
    </location>
</feature>
<evidence type="ECO:0000256" key="5">
    <source>
        <dbReference type="ARBA" id="ARBA00023136"/>
    </source>
</evidence>
<evidence type="ECO:0000259" key="7">
    <source>
        <dbReference type="PROSITE" id="PS50850"/>
    </source>
</evidence>
<feature type="transmembrane region" description="Helical" evidence="6">
    <location>
        <begin position="94"/>
        <end position="113"/>
    </location>
</feature>
<dbReference type="STRING" id="1224947.SAMN05216480_10753"/>
<dbReference type="Pfam" id="PF11700">
    <property type="entry name" value="ATG22"/>
    <property type="match status" value="1"/>
</dbReference>
<dbReference type="AlphaFoldDB" id="A0A1I7H4K8"/>
<evidence type="ECO:0000256" key="6">
    <source>
        <dbReference type="SAM" id="Phobius"/>
    </source>
</evidence>
<keyword evidence="5 6" id="KW-0472">Membrane</keyword>
<dbReference type="GO" id="GO:0022857">
    <property type="term" value="F:transmembrane transporter activity"/>
    <property type="evidence" value="ECO:0007669"/>
    <property type="project" value="InterPro"/>
</dbReference>
<keyword evidence="9" id="KW-1185">Reference proteome</keyword>
<proteinExistence type="predicted"/>
<keyword evidence="2" id="KW-0813">Transport</keyword>
<accession>A0A1I7H4K8</accession>
<dbReference type="EMBL" id="FPBK01000007">
    <property type="protein sequence ID" value="SFU55649.1"/>
    <property type="molecule type" value="Genomic_DNA"/>
</dbReference>
<dbReference type="InterPro" id="IPR036259">
    <property type="entry name" value="MFS_trans_sf"/>
</dbReference>
<dbReference type="SUPFAM" id="SSF103473">
    <property type="entry name" value="MFS general substrate transporter"/>
    <property type="match status" value="1"/>
</dbReference>
<evidence type="ECO:0000256" key="3">
    <source>
        <dbReference type="ARBA" id="ARBA00022692"/>
    </source>
</evidence>
<name>A0A1I7H4K8_9FLAO</name>
<feature type="transmembrane region" description="Helical" evidence="6">
    <location>
        <begin position="327"/>
        <end position="345"/>
    </location>
</feature>
<dbReference type="InterPro" id="IPR020846">
    <property type="entry name" value="MFS_dom"/>
</dbReference>
<keyword evidence="3 6" id="KW-0812">Transmembrane</keyword>
<dbReference type="GO" id="GO:0012505">
    <property type="term" value="C:endomembrane system"/>
    <property type="evidence" value="ECO:0007669"/>
    <property type="project" value="UniProtKB-SubCell"/>
</dbReference>
<dbReference type="InterPro" id="IPR050495">
    <property type="entry name" value="ATG22/LtaA_families"/>
</dbReference>
<dbReference type="Gene3D" id="1.20.1250.20">
    <property type="entry name" value="MFS general substrate transporter like domains"/>
    <property type="match status" value="1"/>
</dbReference>
<feature type="transmembrane region" description="Helical" evidence="6">
    <location>
        <begin position="62"/>
        <end position="82"/>
    </location>
</feature>
<dbReference type="PROSITE" id="PS50850">
    <property type="entry name" value="MFS"/>
    <property type="match status" value="1"/>
</dbReference>
<dbReference type="PANTHER" id="PTHR23519:SF1">
    <property type="entry name" value="AUTOPHAGY-RELATED PROTEIN 22"/>
    <property type="match status" value="1"/>
</dbReference>
<dbReference type="InterPro" id="IPR024671">
    <property type="entry name" value="Atg22-like"/>
</dbReference>
<feature type="transmembrane region" description="Helical" evidence="6">
    <location>
        <begin position="389"/>
        <end position="408"/>
    </location>
</feature>
<dbReference type="RefSeq" id="WP_093025119.1">
    <property type="nucleotide sequence ID" value="NZ_FPBK01000007.1"/>
</dbReference>
<feature type="transmembrane region" description="Helical" evidence="6">
    <location>
        <begin position="119"/>
        <end position="139"/>
    </location>
</feature>
<evidence type="ECO:0000256" key="1">
    <source>
        <dbReference type="ARBA" id="ARBA00004127"/>
    </source>
</evidence>
<feature type="transmembrane region" description="Helical" evidence="6">
    <location>
        <begin position="21"/>
        <end position="42"/>
    </location>
</feature>
<comment type="subcellular location">
    <subcellularLocation>
        <location evidence="1">Endomembrane system</location>
        <topology evidence="1">Multi-pass membrane protein</topology>
    </subcellularLocation>
</comment>
<evidence type="ECO:0000256" key="2">
    <source>
        <dbReference type="ARBA" id="ARBA00022448"/>
    </source>
</evidence>
<protein>
    <submittedName>
        <fullName evidence="8">MFS transporter, UMF1 family</fullName>
    </submittedName>
</protein>
<dbReference type="Proteomes" id="UP000199138">
    <property type="component" value="Unassembled WGS sequence"/>
</dbReference>
<feature type="transmembrane region" description="Helical" evidence="6">
    <location>
        <begin position="160"/>
        <end position="181"/>
    </location>
</feature>